<evidence type="ECO:0000256" key="7">
    <source>
        <dbReference type="SAM" id="Phobius"/>
    </source>
</evidence>
<evidence type="ECO:0000256" key="6">
    <source>
        <dbReference type="ARBA" id="ARBA00023136"/>
    </source>
</evidence>
<dbReference type="OrthoDB" id="3556991at2"/>
<dbReference type="InterPro" id="IPR002758">
    <property type="entry name" value="Cation_antiport_E"/>
</dbReference>
<protein>
    <submittedName>
        <fullName evidence="8">Multisubunit sodium/proton antiporter, MrpE subunit</fullName>
    </submittedName>
</protein>
<dbReference type="PANTHER" id="PTHR34584">
    <property type="entry name" value="NA(+)/H(+) ANTIPORTER SUBUNIT E1"/>
    <property type="match status" value="1"/>
</dbReference>
<keyword evidence="5 7" id="KW-1133">Transmembrane helix</keyword>
<comment type="similarity">
    <text evidence="2">Belongs to the CPA3 antiporters (TC 2.A.63) subunit E family.</text>
</comment>
<evidence type="ECO:0000256" key="5">
    <source>
        <dbReference type="ARBA" id="ARBA00022989"/>
    </source>
</evidence>
<name>A0A212T4T5_9MICO</name>
<accession>A0A212T4T5</accession>
<evidence type="ECO:0000256" key="2">
    <source>
        <dbReference type="ARBA" id="ARBA00006228"/>
    </source>
</evidence>
<dbReference type="AlphaFoldDB" id="A0A212T4T5"/>
<keyword evidence="3" id="KW-1003">Cell membrane</keyword>
<reference evidence="8 9" key="1">
    <citation type="submission" date="2017-06" db="EMBL/GenBank/DDBJ databases">
        <authorList>
            <person name="Kim H.J."/>
            <person name="Triplett B.A."/>
        </authorList>
    </citation>
    <scope>NUCLEOTIDE SEQUENCE [LARGE SCALE GENOMIC DNA]</scope>
    <source>
        <strain evidence="8 9">DSM 22179</strain>
    </source>
</reference>
<evidence type="ECO:0000256" key="1">
    <source>
        <dbReference type="ARBA" id="ARBA00004651"/>
    </source>
</evidence>
<keyword evidence="4 7" id="KW-0812">Transmembrane</keyword>
<evidence type="ECO:0000256" key="3">
    <source>
        <dbReference type="ARBA" id="ARBA00022475"/>
    </source>
</evidence>
<dbReference type="EMBL" id="FYEZ01000001">
    <property type="protein sequence ID" value="SNC61029.1"/>
    <property type="molecule type" value="Genomic_DNA"/>
</dbReference>
<evidence type="ECO:0000313" key="9">
    <source>
        <dbReference type="Proteomes" id="UP000198122"/>
    </source>
</evidence>
<dbReference type="RefSeq" id="WP_088817413.1">
    <property type="nucleotide sequence ID" value="NZ_FYEZ01000001.1"/>
</dbReference>
<dbReference type="Proteomes" id="UP000198122">
    <property type="component" value="Unassembled WGS sequence"/>
</dbReference>
<evidence type="ECO:0000313" key="8">
    <source>
        <dbReference type="EMBL" id="SNC61029.1"/>
    </source>
</evidence>
<dbReference type="NCBIfam" id="NF006521">
    <property type="entry name" value="PRK08965.1-5"/>
    <property type="match status" value="1"/>
</dbReference>
<feature type="transmembrane region" description="Helical" evidence="7">
    <location>
        <begin position="60"/>
        <end position="83"/>
    </location>
</feature>
<sequence length="171" mass="19063">MPGRLQALPLLWLVLLWMVFWQSWSPMVVFGGLVFAVAVSRLSPLPRMQVNATLRPWPFVVLVAVFLRDLVLAVLQVAAMVLLPGRRTDAAIVEVVFQAEEELFQTIASELITLVPGTMVIDVDVERRLATVHALGVRTPEDAEAIRRDCLAQEERVLAAFDADHDPRKGN</sequence>
<evidence type="ECO:0000256" key="4">
    <source>
        <dbReference type="ARBA" id="ARBA00022692"/>
    </source>
</evidence>
<proteinExistence type="inferred from homology"/>
<dbReference type="Pfam" id="PF01899">
    <property type="entry name" value="MNHE"/>
    <property type="match status" value="1"/>
</dbReference>
<keyword evidence="6 7" id="KW-0472">Membrane</keyword>
<dbReference type="GO" id="GO:0008324">
    <property type="term" value="F:monoatomic cation transmembrane transporter activity"/>
    <property type="evidence" value="ECO:0007669"/>
    <property type="project" value="InterPro"/>
</dbReference>
<keyword evidence="9" id="KW-1185">Reference proteome</keyword>
<comment type="subcellular location">
    <subcellularLocation>
        <location evidence="1">Cell membrane</location>
        <topology evidence="1">Multi-pass membrane protein</topology>
    </subcellularLocation>
</comment>
<gene>
    <name evidence="8" type="ORF">SAMN05445756_0399</name>
</gene>
<dbReference type="GO" id="GO:0005886">
    <property type="term" value="C:plasma membrane"/>
    <property type="evidence" value="ECO:0007669"/>
    <property type="project" value="UniProtKB-SubCell"/>
</dbReference>
<dbReference type="PANTHER" id="PTHR34584:SF1">
    <property type="entry name" value="NA(+)_H(+) ANTIPORTER SUBUNIT E1"/>
    <property type="match status" value="1"/>
</dbReference>
<organism evidence="8 9">
    <name type="scientific">Kytococcus aerolatus</name>
    <dbReference type="NCBI Taxonomy" id="592308"/>
    <lineage>
        <taxon>Bacteria</taxon>
        <taxon>Bacillati</taxon>
        <taxon>Actinomycetota</taxon>
        <taxon>Actinomycetes</taxon>
        <taxon>Micrococcales</taxon>
        <taxon>Kytococcaceae</taxon>
        <taxon>Kytococcus</taxon>
    </lineage>
</organism>